<dbReference type="HOGENOM" id="CLU_2421002_0_0_5"/>
<dbReference type="EMBL" id="AIMC01000020">
    <property type="protein sequence ID" value="EJF76402.1"/>
    <property type="molecule type" value="Genomic_DNA"/>
</dbReference>
<accession>J1IXM6</accession>
<gene>
    <name evidence="1" type="ORF">ME7_00946</name>
</gene>
<evidence type="ECO:0000313" key="1">
    <source>
        <dbReference type="EMBL" id="EJF76402.1"/>
    </source>
</evidence>
<reference evidence="1 2" key="1">
    <citation type="submission" date="2012-03" db="EMBL/GenBank/DDBJ databases">
        <title>The Genome Sequence of Bartonella birtlesii LL-WM9.</title>
        <authorList>
            <consortium name="The Broad Institute Genome Sequencing Platform"/>
            <consortium name="The Broad Institute Genome Sequencing Center for Infectious Disease"/>
            <person name="Feldgarden M."/>
            <person name="Kirby J."/>
            <person name="Kosoy M."/>
            <person name="Birtles R."/>
            <person name="Probert W.S."/>
            <person name="Chiaraviglio L."/>
            <person name="Young S.K."/>
            <person name="Zeng Q."/>
            <person name="Gargeya S."/>
            <person name="Fitzgerald M."/>
            <person name="Haas B."/>
            <person name="Abouelleil A."/>
            <person name="Alvarado L."/>
            <person name="Arachchi H.M."/>
            <person name="Berlin A."/>
            <person name="Chapman S.B."/>
            <person name="Gearin G."/>
            <person name="Goldberg J."/>
            <person name="Griggs A."/>
            <person name="Gujja S."/>
            <person name="Hansen M."/>
            <person name="Heiman D."/>
            <person name="Howarth C."/>
            <person name="Larimer J."/>
            <person name="Lui A."/>
            <person name="MacDonald P.J.P."/>
            <person name="McCowen C."/>
            <person name="Montmayeur A."/>
            <person name="Murphy C."/>
            <person name="Neiman D."/>
            <person name="Pearson M."/>
            <person name="Priest M."/>
            <person name="Roberts A."/>
            <person name="Saif S."/>
            <person name="Shea T."/>
            <person name="Sisk P."/>
            <person name="Stolte C."/>
            <person name="Sykes S."/>
            <person name="Wortman J."/>
            <person name="Nusbaum C."/>
            <person name="Birren B."/>
        </authorList>
    </citation>
    <scope>NUCLEOTIDE SEQUENCE [LARGE SCALE GENOMIC DNA]</scope>
    <source>
        <strain evidence="1 2">LL-WM9</strain>
    </source>
</reference>
<proteinExistence type="predicted"/>
<organism evidence="1 2">
    <name type="scientific">Bartonella birtlesii LL-WM9</name>
    <dbReference type="NCBI Taxonomy" id="1094552"/>
    <lineage>
        <taxon>Bacteria</taxon>
        <taxon>Pseudomonadati</taxon>
        <taxon>Pseudomonadota</taxon>
        <taxon>Alphaproteobacteria</taxon>
        <taxon>Hyphomicrobiales</taxon>
        <taxon>Bartonellaceae</taxon>
        <taxon>Bartonella</taxon>
    </lineage>
</organism>
<name>J1IXM6_9HYPH</name>
<keyword evidence="2" id="KW-1185">Reference proteome</keyword>
<comment type="caution">
    <text evidence="1">The sequence shown here is derived from an EMBL/GenBank/DDBJ whole genome shotgun (WGS) entry which is preliminary data.</text>
</comment>
<dbReference type="Proteomes" id="UP000008748">
    <property type="component" value="Unassembled WGS sequence"/>
</dbReference>
<protein>
    <submittedName>
        <fullName evidence="1">Uncharacterized protein</fullName>
    </submittedName>
</protein>
<sequence length="91" mass="10843">MDLHDTIKLLPSPFVKLYMPLSFLYCKKQTEDKKLSHLFIFNTPYCINFNNKYFAQASYNPIKILKSTLIMEILLPKILFHSYHTNDKKLK</sequence>
<dbReference type="AlphaFoldDB" id="J1IXM6"/>
<evidence type="ECO:0000313" key="2">
    <source>
        <dbReference type="Proteomes" id="UP000008748"/>
    </source>
</evidence>